<proteinExistence type="predicted"/>
<evidence type="ECO:0000313" key="3">
    <source>
        <dbReference type="EMBL" id="PYE54581.1"/>
    </source>
</evidence>
<dbReference type="RefSeq" id="WP_211317883.1">
    <property type="nucleotide sequence ID" value="NZ_QJSX01000005.1"/>
</dbReference>
<keyword evidence="1" id="KW-0597">Phosphoprotein</keyword>
<feature type="domain" description="Response regulatory" evidence="2">
    <location>
        <begin position="5"/>
        <end position="132"/>
    </location>
</feature>
<evidence type="ECO:0000259" key="2">
    <source>
        <dbReference type="PROSITE" id="PS50110"/>
    </source>
</evidence>
<keyword evidence="4" id="KW-1185">Reference proteome</keyword>
<dbReference type="GO" id="GO:0000160">
    <property type="term" value="P:phosphorelay signal transduction system"/>
    <property type="evidence" value="ECO:0007669"/>
    <property type="project" value="InterPro"/>
</dbReference>
<dbReference type="InterPro" id="IPR001789">
    <property type="entry name" value="Sig_transdc_resp-reg_receiver"/>
</dbReference>
<dbReference type="InterPro" id="IPR052893">
    <property type="entry name" value="TCS_response_regulator"/>
</dbReference>
<dbReference type="SMART" id="SM00448">
    <property type="entry name" value="REC"/>
    <property type="match status" value="1"/>
</dbReference>
<feature type="modified residue" description="4-aspartylphosphate" evidence="1">
    <location>
        <position position="65"/>
    </location>
</feature>
<dbReference type="Proteomes" id="UP000248326">
    <property type="component" value="Unassembled WGS sequence"/>
</dbReference>
<reference evidence="3 4" key="1">
    <citation type="submission" date="2018-06" db="EMBL/GenBank/DDBJ databases">
        <title>Genomic Encyclopedia of Type Strains, Phase IV (KMG-IV): sequencing the most valuable type-strain genomes for metagenomic binning, comparative biology and taxonomic classification.</title>
        <authorList>
            <person name="Goeker M."/>
        </authorList>
    </citation>
    <scope>NUCLEOTIDE SEQUENCE [LARGE SCALE GENOMIC DNA]</scope>
    <source>
        <strain evidence="3 4">DSM 18048</strain>
    </source>
</reference>
<dbReference type="CDD" id="cd17557">
    <property type="entry name" value="REC_Rcp-like"/>
    <property type="match status" value="1"/>
</dbReference>
<name>A0A318SBK5_9DEIO</name>
<evidence type="ECO:0000256" key="1">
    <source>
        <dbReference type="PROSITE-ProRule" id="PRU00169"/>
    </source>
</evidence>
<dbReference type="PANTHER" id="PTHR44520:SF1">
    <property type="entry name" value="TWO-COMPONENT SYSTEM REGULATORY PROTEIN"/>
    <property type="match status" value="1"/>
</dbReference>
<dbReference type="Pfam" id="PF00072">
    <property type="entry name" value="Response_reg"/>
    <property type="match status" value="1"/>
</dbReference>
<dbReference type="EMBL" id="QJSX01000005">
    <property type="protein sequence ID" value="PYE54581.1"/>
    <property type="molecule type" value="Genomic_DNA"/>
</dbReference>
<dbReference type="AlphaFoldDB" id="A0A318SBK5"/>
<dbReference type="SUPFAM" id="SSF52172">
    <property type="entry name" value="CheY-like"/>
    <property type="match status" value="1"/>
</dbReference>
<dbReference type="PANTHER" id="PTHR44520">
    <property type="entry name" value="RESPONSE REGULATOR RCP1-RELATED"/>
    <property type="match status" value="1"/>
</dbReference>
<sequence>MSGKRILLVDDNHHDVELALAAFEEGNLRSAVVVAHSGEEALDYLYARGRFSGREGGHPTVILLDLKMPHMDGVAVLRAIKADTTLQGIPVVMLSTSREDGDIEACYRVGASAYVVKPVDFTQFIEAVKTIGVFWALLNEHPPGGARR</sequence>
<gene>
    <name evidence="3" type="ORF">DES52_105221</name>
</gene>
<accession>A0A318SBK5</accession>
<dbReference type="InterPro" id="IPR011006">
    <property type="entry name" value="CheY-like_superfamily"/>
</dbReference>
<dbReference type="PROSITE" id="PS50110">
    <property type="entry name" value="RESPONSE_REGULATORY"/>
    <property type="match status" value="1"/>
</dbReference>
<comment type="caution">
    <text evidence="3">The sequence shown here is derived from an EMBL/GenBank/DDBJ whole genome shotgun (WGS) entry which is preliminary data.</text>
</comment>
<organism evidence="3 4">
    <name type="scientific">Deinococcus yavapaiensis KR-236</name>
    <dbReference type="NCBI Taxonomy" id="694435"/>
    <lineage>
        <taxon>Bacteria</taxon>
        <taxon>Thermotogati</taxon>
        <taxon>Deinococcota</taxon>
        <taxon>Deinococci</taxon>
        <taxon>Deinococcales</taxon>
        <taxon>Deinococcaceae</taxon>
        <taxon>Deinococcus</taxon>
    </lineage>
</organism>
<protein>
    <submittedName>
        <fullName evidence="3">Response regulator receiver domain-containing protein</fullName>
    </submittedName>
</protein>
<dbReference type="Gene3D" id="3.40.50.2300">
    <property type="match status" value="1"/>
</dbReference>
<evidence type="ECO:0000313" key="4">
    <source>
        <dbReference type="Proteomes" id="UP000248326"/>
    </source>
</evidence>